<dbReference type="InterPro" id="IPR021109">
    <property type="entry name" value="Peptidase_aspartic_dom_sf"/>
</dbReference>
<feature type="region of interest" description="Disordered" evidence="1">
    <location>
        <begin position="1"/>
        <end position="26"/>
    </location>
</feature>
<organism evidence="3">
    <name type="scientific">Sesamum radiatum</name>
    <name type="common">Black benniseed</name>
    <dbReference type="NCBI Taxonomy" id="300843"/>
    <lineage>
        <taxon>Eukaryota</taxon>
        <taxon>Viridiplantae</taxon>
        <taxon>Streptophyta</taxon>
        <taxon>Embryophyta</taxon>
        <taxon>Tracheophyta</taxon>
        <taxon>Spermatophyta</taxon>
        <taxon>Magnoliopsida</taxon>
        <taxon>eudicotyledons</taxon>
        <taxon>Gunneridae</taxon>
        <taxon>Pentapetalae</taxon>
        <taxon>asterids</taxon>
        <taxon>lamiids</taxon>
        <taxon>Lamiales</taxon>
        <taxon>Pedaliaceae</taxon>
        <taxon>Sesamum</taxon>
    </lineage>
</organism>
<name>A0AAW2P2F3_SESRA</name>
<dbReference type="PANTHER" id="PTHR33064">
    <property type="entry name" value="POL PROTEIN"/>
    <property type="match status" value="1"/>
</dbReference>
<dbReference type="Pfam" id="PF17919">
    <property type="entry name" value="RT_RNaseH_2"/>
    <property type="match status" value="1"/>
</dbReference>
<evidence type="ECO:0000313" key="3">
    <source>
        <dbReference type="EMBL" id="KAL0350032.1"/>
    </source>
</evidence>
<dbReference type="Pfam" id="PF08284">
    <property type="entry name" value="RVP_2"/>
    <property type="match status" value="1"/>
</dbReference>
<comment type="caution">
    <text evidence="3">The sequence shown here is derived from an EMBL/GenBank/DDBJ whole genome shotgun (WGS) entry which is preliminary data.</text>
</comment>
<dbReference type="InterPro" id="IPR051320">
    <property type="entry name" value="Viral_Replic_Matur_Polypro"/>
</dbReference>
<dbReference type="FunFam" id="3.30.70.270:FF:000020">
    <property type="entry name" value="Transposon Tf2-6 polyprotein-like Protein"/>
    <property type="match status" value="1"/>
</dbReference>
<protein>
    <submittedName>
        <fullName evidence="3">Retrovirus-related Pol polyprotein from transposon</fullName>
    </submittedName>
</protein>
<accession>A0AAW2P2F3</accession>
<dbReference type="SUPFAM" id="SSF50630">
    <property type="entry name" value="Acid proteases"/>
    <property type="match status" value="1"/>
</dbReference>
<feature type="domain" description="Reverse transcriptase/retrotransposon-derived protein RNase H-like" evidence="2">
    <location>
        <begin position="374"/>
        <end position="464"/>
    </location>
</feature>
<reference evidence="3" key="1">
    <citation type="submission" date="2020-06" db="EMBL/GenBank/DDBJ databases">
        <authorList>
            <person name="Li T."/>
            <person name="Hu X."/>
            <person name="Zhang T."/>
            <person name="Song X."/>
            <person name="Zhang H."/>
            <person name="Dai N."/>
            <person name="Sheng W."/>
            <person name="Hou X."/>
            <person name="Wei L."/>
        </authorList>
    </citation>
    <scope>NUCLEOTIDE SEQUENCE</scope>
    <source>
        <strain evidence="3">G02</strain>
        <tissue evidence="3">Leaf</tissue>
    </source>
</reference>
<dbReference type="InterPro" id="IPR041577">
    <property type="entry name" value="RT_RNaseH_2"/>
</dbReference>
<dbReference type="InterPro" id="IPR043502">
    <property type="entry name" value="DNA/RNA_pol_sf"/>
</dbReference>
<reference evidence="3" key="2">
    <citation type="journal article" date="2024" name="Plant">
        <title>Genomic evolution and insights into agronomic trait innovations of Sesamum species.</title>
        <authorList>
            <person name="Miao H."/>
            <person name="Wang L."/>
            <person name="Qu L."/>
            <person name="Liu H."/>
            <person name="Sun Y."/>
            <person name="Le M."/>
            <person name="Wang Q."/>
            <person name="Wei S."/>
            <person name="Zheng Y."/>
            <person name="Lin W."/>
            <person name="Duan Y."/>
            <person name="Cao H."/>
            <person name="Xiong S."/>
            <person name="Wang X."/>
            <person name="Wei L."/>
            <person name="Li C."/>
            <person name="Ma Q."/>
            <person name="Ju M."/>
            <person name="Zhao R."/>
            <person name="Li G."/>
            <person name="Mu C."/>
            <person name="Tian Q."/>
            <person name="Mei H."/>
            <person name="Zhang T."/>
            <person name="Gao T."/>
            <person name="Zhang H."/>
        </authorList>
    </citation>
    <scope>NUCLEOTIDE SEQUENCE</scope>
    <source>
        <strain evidence="3">G02</strain>
    </source>
</reference>
<dbReference type="InterPro" id="IPR043128">
    <property type="entry name" value="Rev_trsase/Diguanyl_cyclase"/>
</dbReference>
<dbReference type="Gene3D" id="3.10.10.10">
    <property type="entry name" value="HIV Type 1 Reverse Transcriptase, subunit A, domain 1"/>
    <property type="match status" value="1"/>
</dbReference>
<evidence type="ECO:0000259" key="2">
    <source>
        <dbReference type="Pfam" id="PF17919"/>
    </source>
</evidence>
<dbReference type="Gene3D" id="3.10.20.370">
    <property type="match status" value="1"/>
</dbReference>
<sequence>MLLSDEEARDYDRAEQDEQPTDEEEIEGDMVVSLHAMKGKINCKTLKVIGLVGDKEVLKLIDSGSTHCFINEKIPRTLGCELECTTTMMIRVVDGSKLSSKLICPKFSWEVQGHRSSHPVRLLKLGGYDLVLGCDWLSNYNPMELDFHQLKVTLSQAGKKLVLRALPNESSAKVMYAHSLVKLIRKRNHDTEGELLLNHPTLISKEENTKVLELLQQYNDVFQEPRSLPPERSIEHCIDLLPKAIPKKQHPYRYAYGHKTEIERIVKEMLDSGIIKPSQSSFASPVLLVKKKDGGFGYTPNAPQEGDGIAEEASAICKESSFAQLKWHVPTTVKALRGFLGLTGYYRKFIKGYGIISKPLTSLLKKMHLNGIQAEMAFNQLKKVMTIAPVLAMPDLSQPFVVEIDACGRGIGAVLMQKSKLIAYLSKALATKNLGLSTYEKDFLALLLAITKWKHYLQRHHFIIKIDQKNLKHILDPKN</sequence>
<evidence type="ECO:0000256" key="1">
    <source>
        <dbReference type="SAM" id="MobiDB-lite"/>
    </source>
</evidence>
<dbReference type="EMBL" id="JACGWJ010000018">
    <property type="protein sequence ID" value="KAL0350032.1"/>
    <property type="molecule type" value="Genomic_DNA"/>
</dbReference>
<dbReference type="PANTHER" id="PTHR33064:SF40">
    <property type="entry name" value="REVERSE TRANSCRIPTASE_RETROTRANSPOSON-DERIVED PROTEIN RNASE H-LIKE DOMAIN-CONTAINING PROTEIN"/>
    <property type="match status" value="1"/>
</dbReference>
<dbReference type="Gene3D" id="2.40.70.10">
    <property type="entry name" value="Acid Proteases"/>
    <property type="match status" value="1"/>
</dbReference>
<proteinExistence type="predicted"/>
<dbReference type="SUPFAM" id="SSF56672">
    <property type="entry name" value="DNA/RNA polymerases"/>
    <property type="match status" value="1"/>
</dbReference>
<dbReference type="Gene3D" id="3.30.70.270">
    <property type="match status" value="1"/>
</dbReference>
<dbReference type="AlphaFoldDB" id="A0AAW2P2F3"/>
<gene>
    <name evidence="3" type="ORF">Sradi_4152400</name>
</gene>
<dbReference type="CDD" id="cd00303">
    <property type="entry name" value="retropepsin_like"/>
    <property type="match status" value="1"/>
</dbReference>
<feature type="compositionally biased region" description="Acidic residues" evidence="1">
    <location>
        <begin position="17"/>
        <end position="26"/>
    </location>
</feature>